<evidence type="ECO:0000313" key="8">
    <source>
        <dbReference type="Proteomes" id="UP001363010"/>
    </source>
</evidence>
<evidence type="ECO:0000256" key="2">
    <source>
        <dbReference type="ARBA" id="ARBA00022801"/>
    </source>
</evidence>
<dbReference type="PANTHER" id="PTHR47961:SF6">
    <property type="entry name" value="DNA-DIRECTED DNA POLYMERASE"/>
    <property type="match status" value="1"/>
</dbReference>
<dbReference type="SUPFAM" id="SSF52540">
    <property type="entry name" value="P-loop containing nucleoside triphosphate hydrolases"/>
    <property type="match status" value="1"/>
</dbReference>
<dbReference type="EMBL" id="JBBKZV010000026">
    <property type="protein sequence ID" value="MEJ8825878.1"/>
    <property type="molecule type" value="Genomic_DNA"/>
</dbReference>
<dbReference type="PROSITE" id="PS51194">
    <property type="entry name" value="HELICASE_CTER"/>
    <property type="match status" value="1"/>
</dbReference>
<dbReference type="Proteomes" id="UP001363010">
    <property type="component" value="Unassembled WGS sequence"/>
</dbReference>
<keyword evidence="8" id="KW-1185">Reference proteome</keyword>
<evidence type="ECO:0000259" key="5">
    <source>
        <dbReference type="PROSITE" id="PS51192"/>
    </source>
</evidence>
<accession>A0ABU8W7B8</accession>
<gene>
    <name evidence="7" type="ORF">WKW80_28245</name>
</gene>
<reference evidence="7 8" key="1">
    <citation type="submission" date="2024-03" db="EMBL/GenBank/DDBJ databases">
        <title>Novel species of the genus Variovorax.</title>
        <authorList>
            <person name="Liu Q."/>
            <person name="Xin Y.-H."/>
        </authorList>
    </citation>
    <scope>NUCLEOTIDE SEQUENCE [LARGE SCALE GENOMIC DNA]</scope>
    <source>
        <strain evidence="7 8">KACC 18501</strain>
    </source>
</reference>
<evidence type="ECO:0000313" key="7">
    <source>
        <dbReference type="EMBL" id="MEJ8825878.1"/>
    </source>
</evidence>
<comment type="caution">
    <text evidence="7">The sequence shown here is derived from an EMBL/GenBank/DDBJ whole genome shotgun (WGS) entry which is preliminary data.</text>
</comment>
<dbReference type="RefSeq" id="WP_340366907.1">
    <property type="nucleotide sequence ID" value="NZ_JBBKZV010000026.1"/>
</dbReference>
<dbReference type="InterPro" id="IPR027417">
    <property type="entry name" value="P-loop_NTPase"/>
</dbReference>
<dbReference type="SMART" id="SM00487">
    <property type="entry name" value="DEXDc"/>
    <property type="match status" value="1"/>
</dbReference>
<dbReference type="Gene3D" id="3.40.50.300">
    <property type="entry name" value="P-loop containing nucleotide triphosphate hydrolases"/>
    <property type="match status" value="2"/>
</dbReference>
<dbReference type="InterPro" id="IPR001650">
    <property type="entry name" value="Helicase_C-like"/>
</dbReference>
<keyword evidence="3 7" id="KW-0347">Helicase</keyword>
<name>A0ABU8W7B8_9BURK</name>
<evidence type="ECO:0000256" key="4">
    <source>
        <dbReference type="ARBA" id="ARBA00022840"/>
    </source>
</evidence>
<keyword evidence="4" id="KW-0067">ATP-binding</keyword>
<organism evidence="7 8">
    <name type="scientific">Variovorax humicola</name>
    <dbReference type="NCBI Taxonomy" id="1769758"/>
    <lineage>
        <taxon>Bacteria</taxon>
        <taxon>Pseudomonadati</taxon>
        <taxon>Pseudomonadota</taxon>
        <taxon>Betaproteobacteria</taxon>
        <taxon>Burkholderiales</taxon>
        <taxon>Comamonadaceae</taxon>
        <taxon>Variovorax</taxon>
    </lineage>
</organism>
<evidence type="ECO:0000256" key="3">
    <source>
        <dbReference type="ARBA" id="ARBA00022806"/>
    </source>
</evidence>
<protein>
    <submittedName>
        <fullName evidence="7">DEAD/DEAH box helicase</fullName>
    </submittedName>
</protein>
<dbReference type="GO" id="GO:0004386">
    <property type="term" value="F:helicase activity"/>
    <property type="evidence" value="ECO:0007669"/>
    <property type="project" value="UniProtKB-KW"/>
</dbReference>
<sequence>MFDADTSALIASAPELEGLDLPMLPEALTEAYASIVTARVRLRELAAGTPLPDEIGAVATQMRRIAFTNEAFVSAHPTRDNRASAAFVAGAAHHVSLMAARIGRAEKPQTRLTFDAVAPEVSATLLFMIAEATADSAEMAKEIVIPTDSVIEGRLLNAIVNLSKGELISVSGLDLPSVESLRSGDPGDRGLAGLLYLLLRGVRKLAQELLGIAQSDDSLESAASMFRSIKNLCVEQIEFSEQATAAFSTFPGPHHLASLLMSVADNLAPAAIVNIEPPGGVEKDRWATMMRKIARRRPYLWRNHRTAVDACYLETGTSSAVSFPTGAGKSTLSELKIAAILLQGRKVVFLAPTLALVEQTARALKVTFPEATVQQERGDAFALDDFVGNLPSVSVMTTERCLALLGYEPEAFSDVGLLVFDECHLLHAGETEASRRAVDAMLCVLNFVAIAPTADLLLLSAMMKNTDEIAAWVTSMTGRRCMALDLTWKPTRQVRGCVVYEAGHIDTLNKKLGAARAIATTKGVPAQVARTLTAQPLGLFSLKQTWLSTARAHYRLLPLLDEKIALGTGKTPSGKTWYLTPNGNKLASTVAVATAAQNLKTLVFVQTIPLANAATKAVNVGANASETALTPAESALLAEAIEELGDVSHSYISTNGSGRIESASVCHHSLLLPAERQLHESLFRRPDGVNVMVATSTLAQGMNLPSEVVIIGGDSRFDREADRVQRLEAHELLNAAGRAGRAGESSYGFVLIVPSKVVHFRDGKNEISKHWADLQTIFAQSDQCITIDDPMTALLDQLELSKENQSASLKYLLSRLPVGEDGDKDSAANALLQNSFAAYRKRVANDLAWIDRRVSAALAARRIDVAPANPTWVDRLAAATGVSVDFIAQFSQAVSAIQLPNAGPMEQWRDWFLEWLKVVPHLVPHLIRPSTLDAVLGKAYKALASDAERGQHILNYAAEPLKRWMAGSTLAEIELAFGTKAAKLGKCDLARDFVLRIIPELAFAFGLPLQIVRAMKKGTEQEQTLPGLGLSTLSACVRGGFDVAEKLALSQALNARASRVAVHRRYASLHAFIAPAVEAEDLGLAVGRVRSALSITR</sequence>
<evidence type="ECO:0000256" key="1">
    <source>
        <dbReference type="ARBA" id="ARBA00022741"/>
    </source>
</evidence>
<feature type="domain" description="Helicase C-terminal" evidence="6">
    <location>
        <begin position="591"/>
        <end position="795"/>
    </location>
</feature>
<keyword evidence="2" id="KW-0378">Hydrolase</keyword>
<feature type="domain" description="Helicase ATP-binding" evidence="5">
    <location>
        <begin position="310"/>
        <end position="481"/>
    </location>
</feature>
<evidence type="ECO:0000259" key="6">
    <source>
        <dbReference type="PROSITE" id="PS51194"/>
    </source>
</evidence>
<proteinExistence type="predicted"/>
<dbReference type="InterPro" id="IPR050474">
    <property type="entry name" value="Hel308_SKI2-like"/>
</dbReference>
<dbReference type="SMART" id="SM00490">
    <property type="entry name" value="HELICc"/>
    <property type="match status" value="1"/>
</dbReference>
<dbReference type="PROSITE" id="PS51192">
    <property type="entry name" value="HELICASE_ATP_BIND_1"/>
    <property type="match status" value="1"/>
</dbReference>
<keyword evidence="1" id="KW-0547">Nucleotide-binding</keyword>
<dbReference type="PANTHER" id="PTHR47961">
    <property type="entry name" value="DNA POLYMERASE THETA, PUTATIVE (AFU_ORTHOLOGUE AFUA_1G05260)-RELATED"/>
    <property type="match status" value="1"/>
</dbReference>
<dbReference type="InterPro" id="IPR011545">
    <property type="entry name" value="DEAD/DEAH_box_helicase_dom"/>
</dbReference>
<dbReference type="InterPro" id="IPR014001">
    <property type="entry name" value="Helicase_ATP-bd"/>
</dbReference>
<dbReference type="Pfam" id="PF00270">
    <property type="entry name" value="DEAD"/>
    <property type="match status" value="1"/>
</dbReference>